<dbReference type="Pfam" id="PF14390">
    <property type="entry name" value="DUF4420"/>
    <property type="match status" value="1"/>
</dbReference>
<dbReference type="KEGG" id="bgm:CAL15_17410"/>
<evidence type="ECO:0000313" key="1">
    <source>
        <dbReference type="EMBL" id="ARP95998.1"/>
    </source>
</evidence>
<dbReference type="EMBL" id="CP021111">
    <property type="protein sequence ID" value="ARP95998.1"/>
    <property type="molecule type" value="Genomic_DNA"/>
</dbReference>
<evidence type="ECO:0000313" key="2">
    <source>
        <dbReference type="Proteomes" id="UP000194161"/>
    </source>
</evidence>
<dbReference type="AlphaFoldDB" id="A0A1W6ZF41"/>
<sequence length="340" mass="37292">MAARTDPYDELTAAWRALGNSGDDDGWRLIPVAPDGPCRFLAGRRFPGNEESLLIGFATAQLPAASTLPQGRGFKVDKVSLAGREASHAWIALSRKEDRSIELFTMMATDVITTMMRHTQSGDVRAFNFFLTRIRAWQDFMQRNPDDVLSAEAEVGLFGELHLLQSLALNGLPPHDAVEGWHGPLDGLHDFLFGTGGVEVKSTVASGSFPAQIGSLEQLDDSLVQPLFLAGVRLELSPEGETLTERAAAIQAVFADDPVVQCILDGKLLRAGLLPGTEEKYTRKFRHVGTRILRVAEGFPRLTGRSVPNEIRKVRYEVDLDVISAHTVDLRHAMKELGLI</sequence>
<dbReference type="STRING" id="463040.CAL15_17410"/>
<accession>A0A1W6ZF41</accession>
<protein>
    <recommendedName>
        <fullName evidence="3">PD-(D/E)XK motif protein</fullName>
    </recommendedName>
</protein>
<dbReference type="Proteomes" id="UP000194161">
    <property type="component" value="Chromosome"/>
</dbReference>
<dbReference type="InterPro" id="IPR025534">
    <property type="entry name" value="DUF4420"/>
</dbReference>
<reference evidence="1 2" key="1">
    <citation type="submission" date="2017-05" db="EMBL/GenBank/DDBJ databases">
        <title>Complete and WGS of Bordetella genogroups.</title>
        <authorList>
            <person name="Spilker T."/>
            <person name="LiPuma J."/>
        </authorList>
    </citation>
    <scope>NUCLEOTIDE SEQUENCE [LARGE SCALE GENOMIC DNA]</scope>
    <source>
        <strain evidence="1 2">AU7206</strain>
    </source>
</reference>
<dbReference type="RefSeq" id="WP_086079751.1">
    <property type="nucleotide sequence ID" value="NZ_CP021111.1"/>
</dbReference>
<organism evidence="1 2">
    <name type="scientific">Bordetella genomosp. 13</name>
    <dbReference type="NCBI Taxonomy" id="463040"/>
    <lineage>
        <taxon>Bacteria</taxon>
        <taxon>Pseudomonadati</taxon>
        <taxon>Pseudomonadota</taxon>
        <taxon>Betaproteobacteria</taxon>
        <taxon>Burkholderiales</taxon>
        <taxon>Alcaligenaceae</taxon>
        <taxon>Bordetella</taxon>
    </lineage>
</organism>
<name>A0A1W6ZF41_9BORD</name>
<proteinExistence type="predicted"/>
<keyword evidence="2" id="KW-1185">Reference proteome</keyword>
<gene>
    <name evidence="1" type="ORF">CAL15_17410</name>
</gene>
<dbReference type="OrthoDB" id="2808696at2"/>
<evidence type="ECO:0008006" key="3">
    <source>
        <dbReference type="Google" id="ProtNLM"/>
    </source>
</evidence>